<accession>A0ABY0VXH1</accession>
<protein>
    <submittedName>
        <fullName evidence="3">Molybdenum cofactor cytidylyltransferase</fullName>
    </submittedName>
</protein>
<evidence type="ECO:0000313" key="3">
    <source>
        <dbReference type="EMBL" id="SDU62008.1"/>
    </source>
</evidence>
<evidence type="ECO:0000313" key="4">
    <source>
        <dbReference type="Proteomes" id="UP000182058"/>
    </source>
</evidence>
<keyword evidence="3" id="KW-0548">Nucleotidyltransferase</keyword>
<gene>
    <name evidence="3" type="ORF">SAMN04490201_3191</name>
</gene>
<dbReference type="Proteomes" id="UP000182058">
    <property type="component" value="Chromosome I"/>
</dbReference>
<dbReference type="InterPro" id="IPR029044">
    <property type="entry name" value="Nucleotide-diphossugar_trans"/>
</dbReference>
<dbReference type="InterPro" id="IPR025877">
    <property type="entry name" value="MobA-like_NTP_Trfase"/>
</dbReference>
<dbReference type="GO" id="GO:0016779">
    <property type="term" value="F:nucleotidyltransferase activity"/>
    <property type="evidence" value="ECO:0007669"/>
    <property type="project" value="UniProtKB-KW"/>
</dbReference>
<keyword evidence="3" id="KW-0808">Transferase</keyword>
<dbReference type="Gene3D" id="3.90.550.10">
    <property type="entry name" value="Spore Coat Polysaccharide Biosynthesis Protein SpsA, Chain A"/>
    <property type="match status" value="2"/>
</dbReference>
<dbReference type="CDD" id="cd04182">
    <property type="entry name" value="GT_2_like_f"/>
    <property type="match status" value="1"/>
</dbReference>
<name>A0ABY0VXH1_9PSED</name>
<dbReference type="SUPFAM" id="SSF53448">
    <property type="entry name" value="Nucleotide-diphospho-sugar transferases"/>
    <property type="match status" value="1"/>
</dbReference>
<organism evidence="3 4">
    <name type="scientific">Pseudomonas psychrophila</name>
    <dbReference type="NCBI Taxonomy" id="122355"/>
    <lineage>
        <taxon>Bacteria</taxon>
        <taxon>Pseudomonadati</taxon>
        <taxon>Pseudomonadota</taxon>
        <taxon>Gammaproteobacteria</taxon>
        <taxon>Pseudomonadales</taxon>
        <taxon>Pseudomonadaceae</taxon>
        <taxon>Pseudomonas</taxon>
    </lineage>
</organism>
<evidence type="ECO:0000256" key="1">
    <source>
        <dbReference type="ARBA" id="ARBA00022842"/>
    </source>
</evidence>
<feature type="domain" description="MobA-like NTP transferase" evidence="2">
    <location>
        <begin position="45"/>
        <end position="190"/>
    </location>
</feature>
<keyword evidence="4" id="KW-1185">Reference proteome</keyword>
<proteinExistence type="predicted"/>
<dbReference type="Pfam" id="PF12804">
    <property type="entry name" value="NTP_transf_3"/>
    <property type="match status" value="1"/>
</dbReference>
<dbReference type="RefSeq" id="WP_019822527.1">
    <property type="nucleotide sequence ID" value="NZ_ATLR01000010.1"/>
</dbReference>
<evidence type="ECO:0000259" key="2">
    <source>
        <dbReference type="Pfam" id="PF12804"/>
    </source>
</evidence>
<dbReference type="EMBL" id="LT629795">
    <property type="protein sequence ID" value="SDU62008.1"/>
    <property type="molecule type" value="Genomic_DNA"/>
</dbReference>
<dbReference type="PANTHER" id="PTHR43777">
    <property type="entry name" value="MOLYBDENUM COFACTOR CYTIDYLYLTRANSFERASE"/>
    <property type="match status" value="1"/>
</dbReference>
<reference evidence="3 4" key="1">
    <citation type="submission" date="2016-10" db="EMBL/GenBank/DDBJ databases">
        <authorList>
            <person name="Varghese N."/>
            <person name="Submissions S."/>
        </authorList>
    </citation>
    <scope>NUCLEOTIDE SEQUENCE [LARGE SCALE GENOMIC DNA]</scope>
    <source>
        <strain evidence="3 4">BS3667</strain>
    </source>
</reference>
<sequence length="225" mass="24136">MNDEAALKDIQSGLTNRTNCRGGFNNVFKHLREQWFWSMNMNVTVLVLAAGKGMRFASSGGHTHKLQALLAGKPVMSHVLEAVEKAGLQCYVVSPAGAETEGMGDSIACGVRSTQGAAGWLILPADMPLVCSTTLRAVAQALITDEPYQAVVPYWEQRQGHPVAFAASCAEALLGLRGDQGARSVLQALDSQGQVKALLVDDPGIVHDIDTLEDLQRAELWLSTH</sequence>
<keyword evidence="1" id="KW-0460">Magnesium</keyword>
<dbReference type="PANTHER" id="PTHR43777:SF1">
    <property type="entry name" value="MOLYBDENUM COFACTOR CYTIDYLYLTRANSFERASE"/>
    <property type="match status" value="1"/>
</dbReference>